<proteinExistence type="predicted"/>
<protein>
    <submittedName>
        <fullName evidence="1">Uncharacterized protein</fullName>
    </submittedName>
</protein>
<evidence type="ECO:0000313" key="1">
    <source>
        <dbReference type="EMBL" id="MCE0480906.1"/>
    </source>
</evidence>
<dbReference type="EMBL" id="JACEIK010005190">
    <property type="protein sequence ID" value="MCE0480906.1"/>
    <property type="molecule type" value="Genomic_DNA"/>
</dbReference>
<sequence>MGKKKVSLVWRWEKRKREGGDAVGRRPEGIERQRRLLWERKRRRWRWRGRGEGLFNGEEKREKGNGDAAADMGSIGIVCAAFGWRGEDGEGRWREKDRRRCEDFDKDGYN</sequence>
<dbReference type="Proteomes" id="UP000823775">
    <property type="component" value="Unassembled WGS sequence"/>
</dbReference>
<accession>A0ABS8VMK9</accession>
<organism evidence="1 2">
    <name type="scientific">Datura stramonium</name>
    <name type="common">Jimsonweed</name>
    <name type="synonym">Common thornapple</name>
    <dbReference type="NCBI Taxonomy" id="4076"/>
    <lineage>
        <taxon>Eukaryota</taxon>
        <taxon>Viridiplantae</taxon>
        <taxon>Streptophyta</taxon>
        <taxon>Embryophyta</taxon>
        <taxon>Tracheophyta</taxon>
        <taxon>Spermatophyta</taxon>
        <taxon>Magnoliopsida</taxon>
        <taxon>eudicotyledons</taxon>
        <taxon>Gunneridae</taxon>
        <taxon>Pentapetalae</taxon>
        <taxon>asterids</taxon>
        <taxon>lamiids</taxon>
        <taxon>Solanales</taxon>
        <taxon>Solanaceae</taxon>
        <taxon>Solanoideae</taxon>
        <taxon>Datureae</taxon>
        <taxon>Datura</taxon>
    </lineage>
</organism>
<name>A0ABS8VMK9_DATST</name>
<gene>
    <name evidence="1" type="ORF">HAX54_038136</name>
</gene>
<evidence type="ECO:0000313" key="2">
    <source>
        <dbReference type="Proteomes" id="UP000823775"/>
    </source>
</evidence>
<reference evidence="1 2" key="1">
    <citation type="journal article" date="2021" name="BMC Genomics">
        <title>Datura genome reveals duplications of psychoactive alkaloid biosynthetic genes and high mutation rate following tissue culture.</title>
        <authorList>
            <person name="Rajewski A."/>
            <person name="Carter-House D."/>
            <person name="Stajich J."/>
            <person name="Litt A."/>
        </authorList>
    </citation>
    <scope>NUCLEOTIDE SEQUENCE [LARGE SCALE GENOMIC DNA]</scope>
    <source>
        <strain evidence="1">AR-01</strain>
    </source>
</reference>
<keyword evidence="2" id="KW-1185">Reference proteome</keyword>
<comment type="caution">
    <text evidence="1">The sequence shown here is derived from an EMBL/GenBank/DDBJ whole genome shotgun (WGS) entry which is preliminary data.</text>
</comment>